<sequence length="34" mass="3913">MLRSPTNGSFRKLFGRFYAVETSILADGECYFHV</sequence>
<accession>A0A4R3IFZ4</accession>
<feature type="non-terminal residue" evidence="1">
    <location>
        <position position="34"/>
    </location>
</feature>
<protein>
    <submittedName>
        <fullName evidence="1">Uncharacterized protein</fullName>
    </submittedName>
</protein>
<evidence type="ECO:0000313" key="2">
    <source>
        <dbReference type="Proteomes" id="UP000295696"/>
    </source>
</evidence>
<evidence type="ECO:0000313" key="1">
    <source>
        <dbReference type="EMBL" id="TCS45935.1"/>
    </source>
</evidence>
<comment type="caution">
    <text evidence="1">The sequence shown here is derived from an EMBL/GenBank/DDBJ whole genome shotgun (WGS) entry which is preliminary data.</text>
</comment>
<dbReference type="AlphaFoldDB" id="A0A4R3IFZ4"/>
<reference evidence="1 2" key="1">
    <citation type="submission" date="2019-03" db="EMBL/GenBank/DDBJ databases">
        <title>Genomic Encyclopedia of Type Strains, Phase IV (KMG-IV): sequencing the most valuable type-strain genomes for metagenomic binning, comparative biology and taxonomic classification.</title>
        <authorList>
            <person name="Goeker M."/>
        </authorList>
    </citation>
    <scope>NUCLEOTIDE SEQUENCE [LARGE SCALE GENOMIC DNA]</scope>
    <source>
        <strain evidence="1 2">DSM 104836</strain>
    </source>
</reference>
<organism evidence="1 2">
    <name type="scientific">Primorskyibacter sedentarius</name>
    <dbReference type="NCBI Taxonomy" id="745311"/>
    <lineage>
        <taxon>Bacteria</taxon>
        <taxon>Pseudomonadati</taxon>
        <taxon>Pseudomonadota</taxon>
        <taxon>Alphaproteobacteria</taxon>
        <taxon>Rhodobacterales</taxon>
        <taxon>Roseobacteraceae</taxon>
        <taxon>Primorskyibacter</taxon>
    </lineage>
</organism>
<dbReference type="EMBL" id="SLZU01000072">
    <property type="protein sequence ID" value="TCS45935.1"/>
    <property type="molecule type" value="Genomic_DNA"/>
</dbReference>
<keyword evidence="2" id="KW-1185">Reference proteome</keyword>
<name>A0A4R3IFZ4_9RHOB</name>
<gene>
    <name evidence="1" type="ORF">EDD52_1721</name>
</gene>
<proteinExistence type="predicted"/>
<dbReference type="Proteomes" id="UP000295696">
    <property type="component" value="Unassembled WGS sequence"/>
</dbReference>